<dbReference type="OrthoDB" id="2405567at2759"/>
<accession>A0A9N9ESQ6</accession>
<keyword evidence="4" id="KW-1185">Reference proteome</keyword>
<organism evidence="3 4">
    <name type="scientific">Cetraspora pellucida</name>
    <dbReference type="NCBI Taxonomy" id="1433469"/>
    <lineage>
        <taxon>Eukaryota</taxon>
        <taxon>Fungi</taxon>
        <taxon>Fungi incertae sedis</taxon>
        <taxon>Mucoromycota</taxon>
        <taxon>Glomeromycotina</taxon>
        <taxon>Glomeromycetes</taxon>
        <taxon>Diversisporales</taxon>
        <taxon>Gigasporaceae</taxon>
        <taxon>Cetraspora</taxon>
    </lineage>
</organism>
<evidence type="ECO:0000259" key="2">
    <source>
        <dbReference type="PROSITE" id="PS50800"/>
    </source>
</evidence>
<dbReference type="AlphaFoldDB" id="A0A9N9ESQ6"/>
<evidence type="ECO:0000256" key="1">
    <source>
        <dbReference type="SAM" id="MobiDB-lite"/>
    </source>
</evidence>
<gene>
    <name evidence="3" type="ORF">CPELLU_LOCUS10968</name>
</gene>
<feature type="compositionally biased region" description="Basic and acidic residues" evidence="1">
    <location>
        <begin position="356"/>
        <end position="368"/>
    </location>
</feature>
<feature type="region of interest" description="Disordered" evidence="1">
    <location>
        <begin position="345"/>
        <end position="368"/>
    </location>
</feature>
<protein>
    <submittedName>
        <fullName evidence="3">5925_t:CDS:1</fullName>
    </submittedName>
</protein>
<evidence type="ECO:0000313" key="4">
    <source>
        <dbReference type="Proteomes" id="UP000789759"/>
    </source>
</evidence>
<dbReference type="Gene3D" id="1.10.720.30">
    <property type="entry name" value="SAP domain"/>
    <property type="match status" value="1"/>
</dbReference>
<sequence length="368" mass="41825">MSFVSWTKLTVKELQDLCLTCGLSTGGNKEELGERLQRYFEKKKGKLPEIPQENNAELRELSEGRINEIGQRVFADDRIVDLEGDDLEVLSQEADCRVGKELAARLQEKERIDSFPVDIFLSALGNIEKKMDRNFSVLHKEIEEGDLLDKAWPGIKLSKPRDQHEYDFLAKVGKRLDKAIKVLPVSTRKEFIGIREEIEARAVILRLADNKGWKAALQIVGNGDKMMKKYKDRIPVFSKPWSESTFSRWKYGENMVGQDAKDRLHVSTLEKSVISPQTVSPQVQRPLVNLKMTIDYTQAPSKKQVKNMESVDTAISNSYGLVNKWRSFISTRRFGARCITSSKTISSDSRAKRVGRGGDKSVNRDLSN</sequence>
<dbReference type="EMBL" id="CAJVQA010009369">
    <property type="protein sequence ID" value="CAG8684191.1"/>
    <property type="molecule type" value="Genomic_DNA"/>
</dbReference>
<dbReference type="InterPro" id="IPR003034">
    <property type="entry name" value="SAP_dom"/>
</dbReference>
<dbReference type="Pfam" id="PF02037">
    <property type="entry name" value="SAP"/>
    <property type="match status" value="1"/>
</dbReference>
<proteinExistence type="predicted"/>
<name>A0A9N9ESQ6_9GLOM</name>
<dbReference type="InterPro" id="IPR036361">
    <property type="entry name" value="SAP_dom_sf"/>
</dbReference>
<reference evidence="3" key="1">
    <citation type="submission" date="2021-06" db="EMBL/GenBank/DDBJ databases">
        <authorList>
            <person name="Kallberg Y."/>
            <person name="Tangrot J."/>
            <person name="Rosling A."/>
        </authorList>
    </citation>
    <scope>NUCLEOTIDE SEQUENCE</scope>
    <source>
        <strain evidence="3">FL966</strain>
    </source>
</reference>
<feature type="domain" description="SAP" evidence="2">
    <location>
        <begin position="6"/>
        <end position="40"/>
    </location>
</feature>
<dbReference type="SUPFAM" id="SSF68906">
    <property type="entry name" value="SAP domain"/>
    <property type="match status" value="1"/>
</dbReference>
<dbReference type="PROSITE" id="PS50800">
    <property type="entry name" value="SAP"/>
    <property type="match status" value="1"/>
</dbReference>
<dbReference type="Proteomes" id="UP000789759">
    <property type="component" value="Unassembled WGS sequence"/>
</dbReference>
<comment type="caution">
    <text evidence="3">The sequence shown here is derived from an EMBL/GenBank/DDBJ whole genome shotgun (WGS) entry which is preliminary data.</text>
</comment>
<evidence type="ECO:0000313" key="3">
    <source>
        <dbReference type="EMBL" id="CAG8684191.1"/>
    </source>
</evidence>
<dbReference type="SMART" id="SM00513">
    <property type="entry name" value="SAP"/>
    <property type="match status" value="1"/>
</dbReference>
<feature type="non-terminal residue" evidence="3">
    <location>
        <position position="1"/>
    </location>
</feature>